<dbReference type="Proteomes" id="UP000621670">
    <property type="component" value="Unassembled WGS sequence"/>
</dbReference>
<organism evidence="7 8">
    <name type="scientific">Flavobacterium turcicum</name>
    <dbReference type="NCBI Taxonomy" id="2764718"/>
    <lineage>
        <taxon>Bacteria</taxon>
        <taxon>Pseudomonadati</taxon>
        <taxon>Bacteroidota</taxon>
        <taxon>Flavobacteriia</taxon>
        <taxon>Flavobacteriales</taxon>
        <taxon>Flavobacteriaceae</taxon>
        <taxon>Flavobacterium</taxon>
    </lineage>
</organism>
<dbReference type="PANTHER" id="PTHR30096">
    <property type="entry name" value="4,5-DOPA DIOXYGENASE EXTRADIOL-LIKE PROTEIN"/>
    <property type="match status" value="1"/>
</dbReference>
<keyword evidence="8" id="KW-1185">Reference proteome</keyword>
<dbReference type="InterPro" id="IPR014436">
    <property type="entry name" value="Extradiol_dOase_DODA"/>
</dbReference>
<evidence type="ECO:0000313" key="8">
    <source>
        <dbReference type="Proteomes" id="UP000621670"/>
    </source>
</evidence>
<reference evidence="7 8" key="1">
    <citation type="submission" date="2020-08" db="EMBL/GenBank/DDBJ databases">
        <title>Description of novel Flavobacterium F-400 isolate.</title>
        <authorList>
            <person name="Saticioglu I."/>
            <person name="Duman M."/>
            <person name="Altun S."/>
        </authorList>
    </citation>
    <scope>NUCLEOTIDE SEQUENCE [LARGE SCALE GENOMIC DNA]</scope>
    <source>
        <strain evidence="7 8">F-400</strain>
    </source>
</reference>
<evidence type="ECO:0000256" key="2">
    <source>
        <dbReference type="ARBA" id="ARBA00007581"/>
    </source>
</evidence>
<evidence type="ECO:0000256" key="1">
    <source>
        <dbReference type="ARBA" id="ARBA00001947"/>
    </source>
</evidence>
<keyword evidence="5 7" id="KW-0560">Oxidoreductase</keyword>
<dbReference type="EC" id="1.13.11.29" evidence="7"/>
<evidence type="ECO:0000259" key="6">
    <source>
        <dbReference type="Pfam" id="PF02900"/>
    </source>
</evidence>
<keyword evidence="4" id="KW-0862">Zinc</keyword>
<evidence type="ECO:0000313" key="7">
    <source>
        <dbReference type="EMBL" id="MBC5863108.1"/>
    </source>
</evidence>
<dbReference type="RefSeq" id="WP_166134566.1">
    <property type="nucleotide sequence ID" value="NZ_JAAOBY010000002.1"/>
</dbReference>
<evidence type="ECO:0000256" key="4">
    <source>
        <dbReference type="ARBA" id="ARBA00022833"/>
    </source>
</evidence>
<dbReference type="NCBIfam" id="NF007914">
    <property type="entry name" value="PRK10628.1"/>
    <property type="match status" value="1"/>
</dbReference>
<evidence type="ECO:0000256" key="5">
    <source>
        <dbReference type="ARBA" id="ARBA00023002"/>
    </source>
</evidence>
<dbReference type="CDD" id="cd07363">
    <property type="entry name" value="45_DOPA_Dioxygenase"/>
    <property type="match status" value="1"/>
</dbReference>
<dbReference type="GO" id="GO:0050297">
    <property type="term" value="F:stizolobate synthase activity"/>
    <property type="evidence" value="ECO:0007669"/>
    <property type="project" value="UniProtKB-EC"/>
</dbReference>
<dbReference type="PIRSF" id="PIRSF006157">
    <property type="entry name" value="Doxgns_DODA"/>
    <property type="match status" value="1"/>
</dbReference>
<dbReference type="Gene3D" id="3.40.830.10">
    <property type="entry name" value="LigB-like"/>
    <property type="match status" value="1"/>
</dbReference>
<protein>
    <submittedName>
        <fullName evidence="7">4,5-DOPA dioxygenase extradiol</fullName>
        <ecNumber evidence="7">1.13.11.29</ecNumber>
    </submittedName>
</protein>
<keyword evidence="3" id="KW-0479">Metal-binding</keyword>
<dbReference type="Pfam" id="PF02900">
    <property type="entry name" value="LigB"/>
    <property type="match status" value="1"/>
</dbReference>
<proteinExistence type="inferred from homology"/>
<name>A0ABR7JFG7_9FLAO</name>
<sequence>MDTLIDLHKISGTFSNTEKMPVLFLGHGSPMNAIEENQFVSGFRNLAKTLPQPNAILCISAHWFTNGTKVTAMEMPRTIHDFGGFPQALFDVQYPVNGSPELAVETKQLLTPVAVELDEHWGLDHGAWSVIKHLYPDANVPVIQLSIDYTKSEQYHFDLAQKLSALRMKGILIVGSGNIIHNLRLVDFPNLNKDNYGYDWAIEARETINDYLLNGDFKPLIDFKKQSRALQLAIPTPEHYLPLIYTLGLKGKQEELSLFNDKLLGGSLSMTSVKIM</sequence>
<dbReference type="EMBL" id="JACRUM010000002">
    <property type="protein sequence ID" value="MBC5863108.1"/>
    <property type="molecule type" value="Genomic_DNA"/>
</dbReference>
<accession>A0ABR7JFG7</accession>
<keyword evidence="7" id="KW-0223">Dioxygenase</keyword>
<dbReference type="SUPFAM" id="SSF53213">
    <property type="entry name" value="LigB-like"/>
    <property type="match status" value="1"/>
</dbReference>
<gene>
    <name evidence="7" type="primary">ygiD</name>
    <name evidence="7" type="ORF">H8R26_06700</name>
</gene>
<evidence type="ECO:0000256" key="3">
    <source>
        <dbReference type="ARBA" id="ARBA00022723"/>
    </source>
</evidence>
<comment type="similarity">
    <text evidence="2">Belongs to the DODA-type extradiol aromatic ring-opening dioxygenase family.</text>
</comment>
<comment type="cofactor">
    <cofactor evidence="1">
        <name>Zn(2+)</name>
        <dbReference type="ChEBI" id="CHEBI:29105"/>
    </cofactor>
</comment>
<feature type="domain" description="Extradiol ring-cleavage dioxygenase class III enzyme subunit B" evidence="6">
    <location>
        <begin position="39"/>
        <end position="252"/>
    </location>
</feature>
<dbReference type="PANTHER" id="PTHR30096:SF0">
    <property type="entry name" value="4,5-DOPA DIOXYGENASE EXTRADIOL-LIKE PROTEIN"/>
    <property type="match status" value="1"/>
</dbReference>
<dbReference type="InterPro" id="IPR004183">
    <property type="entry name" value="Xdiol_dOase_suB"/>
</dbReference>
<comment type="caution">
    <text evidence="7">The sequence shown here is derived from an EMBL/GenBank/DDBJ whole genome shotgun (WGS) entry which is preliminary data.</text>
</comment>